<sequence>MTDWSKLSDAHGSAEGVPALLDRFEADPRGVWSELMDRLWPMLDTAFSASFAALPRFAEIAADRNPEERRWVLFAAGPIVACARRSVDGVAARAVYSSQIAELSRLTEECLRLPLEMEDYVGLLQAGLAFEDVEVWDEHLDNLAQGEYEVDCPYCGVNLFIVMGADGFFSCSDDYALGVVEKTPLRPTAPAELEGLAKRLHHQALADGQPALAQRVPYLFGQAACTDCGTVFSVADRVVANATPSW</sequence>
<gene>
    <name evidence="1" type="ORF">ACFPZJ_26160</name>
</gene>
<accession>A0ABW0UXS3</accession>
<evidence type="ECO:0000313" key="2">
    <source>
        <dbReference type="Proteomes" id="UP001596154"/>
    </source>
</evidence>
<name>A0ABW0UXS3_9ACTN</name>
<protein>
    <submittedName>
        <fullName evidence="1">Uncharacterized protein</fullName>
    </submittedName>
</protein>
<proteinExistence type="predicted"/>
<comment type="caution">
    <text evidence="1">The sequence shown here is derived from an EMBL/GenBank/DDBJ whole genome shotgun (WGS) entry which is preliminary data.</text>
</comment>
<keyword evidence="2" id="KW-1185">Reference proteome</keyword>
<dbReference type="Proteomes" id="UP001596154">
    <property type="component" value="Unassembled WGS sequence"/>
</dbReference>
<dbReference type="RefSeq" id="WP_381026285.1">
    <property type="nucleotide sequence ID" value="NZ_JBHSNY010000009.1"/>
</dbReference>
<evidence type="ECO:0000313" key="1">
    <source>
        <dbReference type="EMBL" id="MFC5637224.1"/>
    </source>
</evidence>
<organism evidence="1 2">
    <name type="scientific">Streptomyces bullii</name>
    <dbReference type="NCBI Taxonomy" id="349910"/>
    <lineage>
        <taxon>Bacteria</taxon>
        <taxon>Bacillati</taxon>
        <taxon>Actinomycetota</taxon>
        <taxon>Actinomycetes</taxon>
        <taxon>Kitasatosporales</taxon>
        <taxon>Streptomycetaceae</taxon>
        <taxon>Streptomyces</taxon>
    </lineage>
</organism>
<dbReference type="EMBL" id="JBHSNY010000009">
    <property type="protein sequence ID" value="MFC5637224.1"/>
    <property type="molecule type" value="Genomic_DNA"/>
</dbReference>
<reference evidence="2" key="1">
    <citation type="journal article" date="2019" name="Int. J. Syst. Evol. Microbiol.">
        <title>The Global Catalogue of Microorganisms (GCM) 10K type strain sequencing project: providing services to taxonomists for standard genome sequencing and annotation.</title>
        <authorList>
            <consortium name="The Broad Institute Genomics Platform"/>
            <consortium name="The Broad Institute Genome Sequencing Center for Infectious Disease"/>
            <person name="Wu L."/>
            <person name="Ma J."/>
        </authorList>
    </citation>
    <scope>NUCLEOTIDE SEQUENCE [LARGE SCALE GENOMIC DNA]</scope>
    <source>
        <strain evidence="2">CGMCC 4.7248</strain>
    </source>
</reference>